<accession>A0A1G5RVB5</accession>
<proteinExistence type="predicted"/>
<reference evidence="2 3" key="1">
    <citation type="submission" date="2016-10" db="EMBL/GenBank/DDBJ databases">
        <authorList>
            <person name="de Groot N.N."/>
        </authorList>
    </citation>
    <scope>NUCLEOTIDE SEQUENCE [LARGE SCALE GENOMIC DNA]</scope>
    <source>
        <strain evidence="2 3">DSM 10317</strain>
    </source>
</reference>
<evidence type="ECO:0000259" key="1">
    <source>
        <dbReference type="Pfam" id="PF14534"/>
    </source>
</evidence>
<evidence type="ECO:0000313" key="2">
    <source>
        <dbReference type="EMBL" id="SCZ77983.1"/>
    </source>
</evidence>
<evidence type="ECO:0000313" key="3">
    <source>
        <dbReference type="Proteomes" id="UP000199428"/>
    </source>
</evidence>
<dbReference type="AlphaFoldDB" id="A0A1G5RVB5"/>
<organism evidence="2 3">
    <name type="scientific">Pseudobutyrivibrio xylanivorans</name>
    <dbReference type="NCBI Taxonomy" id="185007"/>
    <lineage>
        <taxon>Bacteria</taxon>
        <taxon>Bacillati</taxon>
        <taxon>Bacillota</taxon>
        <taxon>Clostridia</taxon>
        <taxon>Lachnospirales</taxon>
        <taxon>Lachnospiraceae</taxon>
        <taxon>Pseudobutyrivibrio</taxon>
    </lineage>
</organism>
<dbReference type="GO" id="GO:0016853">
    <property type="term" value="F:isomerase activity"/>
    <property type="evidence" value="ECO:0007669"/>
    <property type="project" value="UniProtKB-KW"/>
</dbReference>
<dbReference type="Proteomes" id="UP000199428">
    <property type="component" value="Unassembled WGS sequence"/>
</dbReference>
<dbReference type="RefSeq" id="WP_090161860.1">
    <property type="nucleotide sequence ID" value="NZ_FMWK01000004.1"/>
</dbReference>
<dbReference type="InterPro" id="IPR032710">
    <property type="entry name" value="NTF2-like_dom_sf"/>
</dbReference>
<dbReference type="Pfam" id="PF14534">
    <property type="entry name" value="DUF4440"/>
    <property type="match status" value="1"/>
</dbReference>
<gene>
    <name evidence="2" type="ORF">SAMN02910350_01031</name>
</gene>
<feature type="domain" description="DUF4440" evidence="1">
    <location>
        <begin position="7"/>
        <end position="113"/>
    </location>
</feature>
<dbReference type="Gene3D" id="3.10.450.50">
    <property type="match status" value="1"/>
</dbReference>
<sequence length="122" mass="13917">MGEEAKISELYKDYWDYMIEKNIEGLRSLMSSDYCLYHMTGVKQSADEFIEGLKNGTFNYYSAEHEDIIVKVYGDEATMTGKSRVVAAVYGGGKGSWRLQGDFTIRKENGNWKFTSSRASTY</sequence>
<keyword evidence="2" id="KW-0413">Isomerase</keyword>
<dbReference type="InterPro" id="IPR027843">
    <property type="entry name" value="DUF4440"/>
</dbReference>
<dbReference type="SUPFAM" id="SSF54427">
    <property type="entry name" value="NTF2-like"/>
    <property type="match status" value="1"/>
</dbReference>
<protein>
    <submittedName>
        <fullName evidence="2">Ketosteroid isomerase homolog</fullName>
    </submittedName>
</protein>
<name>A0A1G5RVB5_PSEXY</name>
<dbReference type="EMBL" id="FMWK01000004">
    <property type="protein sequence ID" value="SCZ77983.1"/>
    <property type="molecule type" value="Genomic_DNA"/>
</dbReference>